<evidence type="ECO:0000256" key="1">
    <source>
        <dbReference type="SAM" id="Phobius"/>
    </source>
</evidence>
<evidence type="ECO:0000313" key="2">
    <source>
        <dbReference type="EMBL" id="CAG8507113.1"/>
    </source>
</evidence>
<feature type="transmembrane region" description="Helical" evidence="1">
    <location>
        <begin position="72"/>
        <end position="93"/>
    </location>
</feature>
<feature type="transmembrane region" description="Helical" evidence="1">
    <location>
        <begin position="20"/>
        <end position="39"/>
    </location>
</feature>
<comment type="caution">
    <text evidence="2">The sequence shown here is derived from an EMBL/GenBank/DDBJ whole genome shotgun (WGS) entry which is preliminary data.</text>
</comment>
<feature type="transmembrane region" description="Helical" evidence="1">
    <location>
        <begin position="127"/>
        <end position="145"/>
    </location>
</feature>
<dbReference type="AlphaFoldDB" id="A0A9N9F3Y3"/>
<sequence length="191" mass="21318">MLGSLVSRLPEEWAKFISELTFADVTVAIPAILVIYAVIPSALYTMRHRSGRGGWYIPPKPLTQSPTVQAKLFLLNSLAVLFTVKYIAQYTFGHPAPEVFVTGALLTVVLITVIIYHFENKGIVKPALPLFYVWGLSTVVTLYYTLKSQDITQEIYLITSLLLFLLEWASPHSYNGKGKSINKAEAHTKSE</sequence>
<organism evidence="2 3">
    <name type="scientific">Paraglomus occultum</name>
    <dbReference type="NCBI Taxonomy" id="144539"/>
    <lineage>
        <taxon>Eukaryota</taxon>
        <taxon>Fungi</taxon>
        <taxon>Fungi incertae sedis</taxon>
        <taxon>Mucoromycota</taxon>
        <taxon>Glomeromycotina</taxon>
        <taxon>Glomeromycetes</taxon>
        <taxon>Paraglomerales</taxon>
        <taxon>Paraglomeraceae</taxon>
        <taxon>Paraglomus</taxon>
    </lineage>
</organism>
<dbReference type="OrthoDB" id="2389131at2759"/>
<keyword evidence="3" id="KW-1185">Reference proteome</keyword>
<keyword evidence="1" id="KW-0472">Membrane</keyword>
<protein>
    <submittedName>
        <fullName evidence="2">4804_t:CDS:1</fullName>
    </submittedName>
</protein>
<keyword evidence="1" id="KW-0812">Transmembrane</keyword>
<reference evidence="2" key="1">
    <citation type="submission" date="2021-06" db="EMBL/GenBank/DDBJ databases">
        <authorList>
            <person name="Kallberg Y."/>
            <person name="Tangrot J."/>
            <person name="Rosling A."/>
        </authorList>
    </citation>
    <scope>NUCLEOTIDE SEQUENCE</scope>
    <source>
        <strain evidence="2">IA702</strain>
    </source>
</reference>
<feature type="transmembrane region" description="Helical" evidence="1">
    <location>
        <begin position="151"/>
        <end position="169"/>
    </location>
</feature>
<keyword evidence="1" id="KW-1133">Transmembrane helix</keyword>
<name>A0A9N9F3Y3_9GLOM</name>
<feature type="transmembrane region" description="Helical" evidence="1">
    <location>
        <begin position="99"/>
        <end position="118"/>
    </location>
</feature>
<dbReference type="EMBL" id="CAJVPJ010000290">
    <property type="protein sequence ID" value="CAG8507113.1"/>
    <property type="molecule type" value="Genomic_DNA"/>
</dbReference>
<gene>
    <name evidence="2" type="ORF">POCULU_LOCUS2875</name>
</gene>
<evidence type="ECO:0000313" key="3">
    <source>
        <dbReference type="Proteomes" id="UP000789572"/>
    </source>
</evidence>
<dbReference type="Proteomes" id="UP000789572">
    <property type="component" value="Unassembled WGS sequence"/>
</dbReference>
<proteinExistence type="predicted"/>
<accession>A0A9N9F3Y3</accession>